<keyword evidence="1" id="KW-0812">Transmembrane</keyword>
<keyword evidence="1" id="KW-0472">Membrane</keyword>
<reference evidence="2 3" key="1">
    <citation type="submission" date="2023-07" db="EMBL/GenBank/DDBJ databases">
        <title>Alkalimonas sp., MEB108 novel, alkaliphilic bacterium isolated from Lonar Lake, India.</title>
        <authorList>
            <person name="Joshi A."/>
            <person name="Thite S."/>
        </authorList>
    </citation>
    <scope>NUCLEOTIDE SEQUENCE [LARGE SCALE GENOMIC DNA]</scope>
    <source>
        <strain evidence="2 3">MEB108</strain>
    </source>
</reference>
<dbReference type="Proteomes" id="UP001336314">
    <property type="component" value="Unassembled WGS sequence"/>
</dbReference>
<evidence type="ECO:0000256" key="1">
    <source>
        <dbReference type="SAM" id="Phobius"/>
    </source>
</evidence>
<proteinExistence type="predicted"/>
<dbReference type="EMBL" id="JAUHLI010000014">
    <property type="protein sequence ID" value="MEE2002616.1"/>
    <property type="molecule type" value="Genomic_DNA"/>
</dbReference>
<dbReference type="RefSeq" id="WP_330129675.1">
    <property type="nucleotide sequence ID" value="NZ_JAUHLI010000014.1"/>
</dbReference>
<evidence type="ECO:0000313" key="2">
    <source>
        <dbReference type="EMBL" id="MEE2002616.1"/>
    </source>
</evidence>
<comment type="caution">
    <text evidence="2">The sequence shown here is derived from an EMBL/GenBank/DDBJ whole genome shotgun (WGS) entry which is preliminary data.</text>
</comment>
<gene>
    <name evidence="2" type="ORF">QWY20_14245</name>
</gene>
<name>A0ABU7J7Y2_9GAMM</name>
<feature type="transmembrane region" description="Helical" evidence="1">
    <location>
        <begin position="6"/>
        <end position="27"/>
    </location>
</feature>
<keyword evidence="3" id="KW-1185">Reference proteome</keyword>
<keyword evidence="1" id="KW-1133">Transmembrane helix</keyword>
<evidence type="ECO:0000313" key="3">
    <source>
        <dbReference type="Proteomes" id="UP001336314"/>
    </source>
</evidence>
<sequence>MQSERGFALITTLLLATVMLMLVLALLQSSMLSMRIADSGQQSLQLRQEAWRMHLQQPLSAGTALSEVRCPDQYAAWHADSLYCQRYLLLSTPEQGLWHSSQVGSIQLQLNLTVQDVNDD</sequence>
<protein>
    <submittedName>
        <fullName evidence="2">Uncharacterized protein</fullName>
    </submittedName>
</protein>
<accession>A0ABU7J7Y2</accession>
<organism evidence="2 3">
    <name type="scientific">Alkalimonas cellulosilytica</name>
    <dbReference type="NCBI Taxonomy" id="3058395"/>
    <lineage>
        <taxon>Bacteria</taxon>
        <taxon>Pseudomonadati</taxon>
        <taxon>Pseudomonadota</taxon>
        <taxon>Gammaproteobacteria</taxon>
        <taxon>Alkalimonas</taxon>
    </lineage>
</organism>